<reference evidence="5 6" key="1">
    <citation type="submission" date="2020-06" db="EMBL/GenBank/DDBJ databases">
        <authorList>
            <consortium name="Wellcome Sanger Institute Data Sharing"/>
        </authorList>
    </citation>
    <scope>NUCLEOTIDE SEQUENCE [LARGE SCALE GENOMIC DNA]</scope>
</reference>
<dbReference type="Proteomes" id="UP000694580">
    <property type="component" value="Chromosome 18"/>
</dbReference>
<reference evidence="5" key="3">
    <citation type="submission" date="2025-09" db="UniProtKB">
        <authorList>
            <consortium name="Ensembl"/>
        </authorList>
    </citation>
    <scope>IDENTIFICATION</scope>
</reference>
<evidence type="ECO:0000259" key="4">
    <source>
        <dbReference type="PROSITE" id="PS50002"/>
    </source>
</evidence>
<evidence type="ECO:0000256" key="2">
    <source>
        <dbReference type="PROSITE-ProRule" id="PRU00192"/>
    </source>
</evidence>
<feature type="region of interest" description="Disordered" evidence="3">
    <location>
        <begin position="1282"/>
        <end position="1313"/>
    </location>
</feature>
<dbReference type="InterPro" id="IPR036028">
    <property type="entry name" value="SH3-like_dom_sf"/>
</dbReference>
<dbReference type="PANTHER" id="PTHR22647">
    <property type="entry name" value="SH3 DOMAIN AND TETRATRICOPEPTIDE REPEATS CONTAINING PROTEIN"/>
    <property type="match status" value="1"/>
</dbReference>
<dbReference type="GeneTree" id="ENSGT00530000063812"/>
<dbReference type="InterPro" id="IPR001452">
    <property type="entry name" value="SH3_domain"/>
</dbReference>
<evidence type="ECO:0000256" key="1">
    <source>
        <dbReference type="ARBA" id="ARBA00022443"/>
    </source>
</evidence>
<feature type="compositionally biased region" description="Polar residues" evidence="3">
    <location>
        <begin position="1282"/>
        <end position="1291"/>
    </location>
</feature>
<dbReference type="Gene3D" id="2.30.30.40">
    <property type="entry name" value="SH3 Domains"/>
    <property type="match status" value="1"/>
</dbReference>
<feature type="compositionally biased region" description="Basic and acidic residues" evidence="3">
    <location>
        <begin position="1292"/>
        <end position="1308"/>
    </location>
</feature>
<keyword evidence="6" id="KW-1185">Reference proteome</keyword>
<organism evidence="5 6">
    <name type="scientific">Denticeps clupeoides</name>
    <name type="common">denticle herring</name>
    <dbReference type="NCBI Taxonomy" id="299321"/>
    <lineage>
        <taxon>Eukaryota</taxon>
        <taxon>Metazoa</taxon>
        <taxon>Chordata</taxon>
        <taxon>Craniata</taxon>
        <taxon>Vertebrata</taxon>
        <taxon>Euteleostomi</taxon>
        <taxon>Actinopterygii</taxon>
        <taxon>Neopterygii</taxon>
        <taxon>Teleostei</taxon>
        <taxon>Clupei</taxon>
        <taxon>Clupeiformes</taxon>
        <taxon>Denticipitoidei</taxon>
        <taxon>Denticipitidae</taxon>
        <taxon>Denticeps</taxon>
    </lineage>
</organism>
<dbReference type="SUPFAM" id="SSF48452">
    <property type="entry name" value="TPR-like"/>
    <property type="match status" value="3"/>
</dbReference>
<dbReference type="InterPro" id="IPR042772">
    <property type="entry name" value="SH3TC1/SH3TC2"/>
</dbReference>
<dbReference type="Ensembl" id="ENSDCDT00010064409.1">
    <property type="protein sequence ID" value="ENSDCDP00010053874.1"/>
    <property type="gene ID" value="ENSDCDG00010031213.1"/>
</dbReference>
<sequence length="1397" mass="156964">MLTHSHMGNRHTHGDVSSDEFDVLWTETSHSLDPGLDIMTTDVVLQFSGKRHSSEETDAVLQEVLRTRLRVLESNSQNLSRLFKDMSARLVSVQAEKDCFIITFKTVEEIWKFSTYLSLGLVARCLQNFLCDATLCVDPLQLSDVAISVSVDEEHLATLYLRLLLEEGFFFGKALCDGTGEDDRLCFRQDDLLMVRDVGQDGMWEGTLLSSGSHGLVPVSSMQPLPYPFYQWFLRKYPGSAAGLPPASTFCDYPIATGTCISTVAYDPVGQDELPLYEGEEVAVEGLLLRGMNVFVGRSLSSGLVGFVQKAHVKPAELHPLTSSVAFVTEEEKAALNDINPGVTHSDSHIQMLQELELRSCEISRVYRMDRLDESDFPYMTCNSKKAVEKTPLAQRQSVASTLHSSPCHSLHRSRNTLGQSFTSFSLNDTFCNLDEFDDILEFEESEEPELCDPLLTLLDSDPSSIPPKDIGDLCDPSHSFLEVLFAGEGEDAVMLRLESVRETAKRQCMWWAQRRACFLLGRLCARRLKLSQARIYFEEALAVPVPGFLDLRLLRALYTHLTALYMKQRLPQKLRWTQERACVLMMALPDHCFCCADEFELLKPVMWRALLDGDRHLETRALFLSLRLFLQLGRHDHALPFAERLQFLSAGLGSRDGQVPMPLDLSWLLSCLYHQKYQPHLALAALSLDPLCPRTLNHALQKVEVFVRNADRLNPTWRCTNCPLSSQLRLHLQQAVDSASRESQHLAELDLCISLAWLLLLHGALEKAVWCAEHAVKVGSHVGEEERFEAQALHSWMLVLSGKAESAVNQLLPLLSSLTGSDSPAARGVVHTLIGLSLRQLGRLQESATHSHSALRIAHENGDKRNEAIALANLACLALGTGSMGVAEGFLQRSLLLFFNLGDGANEEHIQALIWMGRVLSDSGRGLEARVAYELGLLIGISVKNLRSQMTVAEILSRHYATKLMYRQCIVYYEHCVALSRELQDKRLEGQYLEILGSMYLSLNTERTSWKSLDYTKQSLRISIDLGNRQEESVTWLNAGRIYYLMCEDELADMYLQAAVRTALKVEDPAFVLSVHEGAGDVFFKGHRNRMAALPFYRDGSLPLARSIGDTLSELRMLNKITVLLMSESQHQEALQYAILAVESTAATGQWEQEWVALHRLASVHYALRHYELAENFYLQAVRCGPTDTQHRITAQYYCRTYRRLGDLTLHHLQDAFDAMGYYQLALAAAMEDTCPASRYILFMKLAEVHTHLLPDTELCEHYTHSANSLKNVLAETYTENSPVDQTQTEMYHRKSSDTNVDKKKADALTTNTHKTNTHIASTLNIDKTDTHSTISITTDKTDTPSTNSINTDKTDTQSKSSINSHETDTHRVISVNTRETGRNSVIDTDVQETNT</sequence>
<name>A0AAY4E989_9TELE</name>
<dbReference type="PANTHER" id="PTHR22647:SF2">
    <property type="entry name" value="SH3 DOMAIN AND TETRATRICOPEPTIDE REPEAT-CONTAINING PROTEIN 2"/>
    <property type="match status" value="1"/>
</dbReference>
<dbReference type="SMART" id="SM00326">
    <property type="entry name" value="SH3"/>
    <property type="match status" value="2"/>
</dbReference>
<feature type="domain" description="SH3" evidence="4">
    <location>
        <begin position="167"/>
        <end position="227"/>
    </location>
</feature>
<evidence type="ECO:0000256" key="3">
    <source>
        <dbReference type="SAM" id="MobiDB-lite"/>
    </source>
</evidence>
<dbReference type="GO" id="GO:0033157">
    <property type="term" value="P:regulation of intracellular protein transport"/>
    <property type="evidence" value="ECO:0007669"/>
    <property type="project" value="TreeGrafter"/>
</dbReference>
<accession>A0AAY4E989</accession>
<dbReference type="SUPFAM" id="SSF50044">
    <property type="entry name" value="SH3-domain"/>
    <property type="match status" value="1"/>
</dbReference>
<feature type="region of interest" description="Disordered" evidence="3">
    <location>
        <begin position="1337"/>
        <end position="1370"/>
    </location>
</feature>
<evidence type="ECO:0000313" key="6">
    <source>
        <dbReference type="Proteomes" id="UP000694580"/>
    </source>
</evidence>
<dbReference type="InterPro" id="IPR019734">
    <property type="entry name" value="TPR_rpt"/>
</dbReference>
<dbReference type="GO" id="GO:1901184">
    <property type="term" value="P:regulation of ERBB signaling pathway"/>
    <property type="evidence" value="ECO:0007669"/>
    <property type="project" value="TreeGrafter"/>
</dbReference>
<dbReference type="Gene3D" id="1.25.40.10">
    <property type="entry name" value="Tetratricopeptide repeat domain"/>
    <property type="match status" value="3"/>
</dbReference>
<evidence type="ECO:0000313" key="5">
    <source>
        <dbReference type="Ensembl" id="ENSDCDP00010053874.1"/>
    </source>
</evidence>
<proteinExistence type="predicted"/>
<feature type="compositionally biased region" description="Low complexity" evidence="3">
    <location>
        <begin position="1337"/>
        <end position="1348"/>
    </location>
</feature>
<dbReference type="InterPro" id="IPR011990">
    <property type="entry name" value="TPR-like_helical_dom_sf"/>
</dbReference>
<protein>
    <recommendedName>
        <fullName evidence="4">SH3 domain-containing protein</fullName>
    </recommendedName>
</protein>
<dbReference type="GeneID" id="114767935"/>
<feature type="compositionally biased region" description="Polar residues" evidence="3">
    <location>
        <begin position="1349"/>
        <end position="1366"/>
    </location>
</feature>
<dbReference type="SMART" id="SM00028">
    <property type="entry name" value="TPR"/>
    <property type="match status" value="4"/>
</dbReference>
<keyword evidence="1 2" id="KW-0728">SH3 domain</keyword>
<gene>
    <name evidence="5" type="primary">SH3TC2</name>
</gene>
<reference evidence="5" key="2">
    <citation type="submission" date="2025-08" db="UniProtKB">
        <authorList>
            <consortium name="Ensembl"/>
        </authorList>
    </citation>
    <scope>IDENTIFICATION</scope>
</reference>
<dbReference type="PROSITE" id="PS50002">
    <property type="entry name" value="SH3"/>
    <property type="match status" value="1"/>
</dbReference>
<dbReference type="RefSeq" id="XP_028815706.1">
    <property type="nucleotide sequence ID" value="XM_028959873.1"/>
</dbReference>